<proteinExistence type="predicted"/>
<protein>
    <submittedName>
        <fullName evidence="1">Uncharacterized protein</fullName>
    </submittedName>
</protein>
<accession>A0ABY5U3Q9</accession>
<name>A0ABY5U3Q9_LACSH</name>
<evidence type="ECO:0000313" key="1">
    <source>
        <dbReference type="EMBL" id="UWE03655.1"/>
    </source>
</evidence>
<organism evidence="1 2">
    <name type="scientific">Laceyella sacchari</name>
    <name type="common">Thermoactinomyces thalpophilus</name>
    <dbReference type="NCBI Taxonomy" id="37482"/>
    <lineage>
        <taxon>Bacteria</taxon>
        <taxon>Bacillati</taxon>
        <taxon>Bacillota</taxon>
        <taxon>Bacilli</taxon>
        <taxon>Bacillales</taxon>
        <taxon>Thermoactinomycetaceae</taxon>
        <taxon>Laceyella</taxon>
    </lineage>
</organism>
<gene>
    <name evidence="1" type="ORF">NYR52_16425</name>
</gene>
<dbReference type="Proteomes" id="UP001058650">
    <property type="component" value="Chromosome"/>
</dbReference>
<evidence type="ECO:0000313" key="2">
    <source>
        <dbReference type="Proteomes" id="UP001058650"/>
    </source>
</evidence>
<dbReference type="EMBL" id="CP103866">
    <property type="protein sequence ID" value="UWE03655.1"/>
    <property type="molecule type" value="Genomic_DNA"/>
</dbReference>
<keyword evidence="2" id="KW-1185">Reference proteome</keyword>
<dbReference type="RefSeq" id="WP_157053265.1">
    <property type="nucleotide sequence ID" value="NZ_CP103866.1"/>
</dbReference>
<reference evidence="1" key="1">
    <citation type="submission" date="2022-08" db="EMBL/GenBank/DDBJ databases">
        <title>The complete genome sequence of the thermophilic bacterium Laceyella sacchari FBKL4.010 reveals the basis for tetramethylpyrazine biosynthesis in Moutai-flavor Daqu.</title>
        <authorList>
            <person name="Li D."/>
            <person name="Huang W."/>
            <person name="Wang C."/>
            <person name="Qiu S."/>
        </authorList>
    </citation>
    <scope>NUCLEOTIDE SEQUENCE</scope>
    <source>
        <strain evidence="1">FBKL4.014</strain>
    </source>
</reference>
<sequence>MSKLKQIYEIIYAQVFPCIYKRLRQLSTQLTGCGYFFSQAVERDKSTYPHCVDKEPSNDNYPQENKIRISKDTSIYNEK</sequence>